<evidence type="ECO:0000256" key="3">
    <source>
        <dbReference type="ARBA" id="ARBA00023097"/>
    </source>
</evidence>
<dbReference type="InterPro" id="IPR016161">
    <property type="entry name" value="Ald_DH/histidinol_DH"/>
</dbReference>
<keyword evidence="3" id="KW-0558">Oxidation</keyword>
<dbReference type="FunFam" id="3.40.309.10:FF:000012">
    <property type="entry name" value="Betaine aldehyde dehydrogenase"/>
    <property type="match status" value="1"/>
</dbReference>
<dbReference type="EMBL" id="CP017076">
    <property type="protein sequence ID" value="AOR79655.1"/>
    <property type="molecule type" value="Genomic_DNA"/>
</dbReference>
<dbReference type="FunFam" id="3.40.605.10:FF:000026">
    <property type="entry name" value="Aldehyde dehydrogenase, putative"/>
    <property type="match status" value="1"/>
</dbReference>
<dbReference type="InterPro" id="IPR016162">
    <property type="entry name" value="Ald_DH_N"/>
</dbReference>
<keyword evidence="7" id="KW-0614">Plasmid</keyword>
<dbReference type="Pfam" id="PF00171">
    <property type="entry name" value="Aldedh"/>
    <property type="match status" value="1"/>
</dbReference>
<dbReference type="Gene3D" id="3.40.309.10">
    <property type="entry name" value="Aldehyde Dehydrogenase, Chain A, domain 2"/>
    <property type="match status" value="1"/>
</dbReference>
<organism evidence="7 8">
    <name type="scientific">Novosphingobium resinovorum</name>
    <dbReference type="NCBI Taxonomy" id="158500"/>
    <lineage>
        <taxon>Bacteria</taxon>
        <taxon>Pseudomonadati</taxon>
        <taxon>Pseudomonadota</taxon>
        <taxon>Alphaproteobacteria</taxon>
        <taxon>Sphingomonadales</taxon>
        <taxon>Sphingomonadaceae</taxon>
        <taxon>Novosphingobium</taxon>
    </lineage>
</organism>
<reference evidence="8" key="1">
    <citation type="journal article" date="2017" name="J. Biotechnol.">
        <title>Complete genome sequence of Novosphingobium resinovorum SA1, a versatile xenobiotic-degrading bacterium capable of utilizing sulfanilic acid.</title>
        <authorList>
            <person name="Hegedus B."/>
            <person name="Kos P.B."/>
            <person name="Balint B."/>
            <person name="Maroti G."/>
            <person name="Gan H.M."/>
            <person name="Perei K."/>
            <person name="Rakhely G."/>
        </authorList>
    </citation>
    <scope>NUCLEOTIDE SEQUENCE [LARGE SCALE GENOMIC DNA]</scope>
    <source>
        <strain evidence="8">SA1</strain>
    </source>
</reference>
<comment type="similarity">
    <text evidence="1 5">Belongs to the aldehyde dehydrogenase family.</text>
</comment>
<protein>
    <submittedName>
        <fullName evidence="7">Betaine-aldehyde dehydrogenase</fullName>
    </submittedName>
</protein>
<dbReference type="InterPro" id="IPR029510">
    <property type="entry name" value="Ald_DH_CS_GLU"/>
</dbReference>
<dbReference type="Gene3D" id="3.40.605.10">
    <property type="entry name" value="Aldehyde Dehydrogenase, Chain A, domain 1"/>
    <property type="match status" value="1"/>
</dbReference>
<dbReference type="InterPro" id="IPR015590">
    <property type="entry name" value="Aldehyde_DH_dom"/>
</dbReference>
<dbReference type="GO" id="GO:0016620">
    <property type="term" value="F:oxidoreductase activity, acting on the aldehyde or oxo group of donors, NAD or NADP as acceptor"/>
    <property type="evidence" value="ECO:0007669"/>
    <property type="project" value="InterPro"/>
</dbReference>
<proteinExistence type="inferred from homology"/>
<evidence type="ECO:0000259" key="6">
    <source>
        <dbReference type="Pfam" id="PF00171"/>
    </source>
</evidence>
<keyword evidence="2 5" id="KW-0560">Oxidoreductase</keyword>
<evidence type="ECO:0000256" key="2">
    <source>
        <dbReference type="ARBA" id="ARBA00023002"/>
    </source>
</evidence>
<evidence type="ECO:0000256" key="5">
    <source>
        <dbReference type="RuleBase" id="RU003345"/>
    </source>
</evidence>
<dbReference type="Proteomes" id="UP000094626">
    <property type="component" value="Plasmid pSA1"/>
</dbReference>
<evidence type="ECO:0000256" key="1">
    <source>
        <dbReference type="ARBA" id="ARBA00009986"/>
    </source>
</evidence>
<sequence>MTGDTNLLGFDGLELPDLALTAGGDRLASAATLPDVDPCSETAFADVPVASASQVDQVVEAAWLAFRAPAWRGLAPLARERLLHKLADAMEADLPRLAALEALDTGKPVGIVEAVDIPAAISWLRVYAGWPSKLAGRAGTLSATPGDYHVYSRREPIGVVAAITPWNFPLVLAMWKVAPALAAGCTVVLKPAPETPLSALRLVELARIAGFPEGVLSVVTGDGATGAALAAHPRIAKVAFTGSTTTGQAILAASVPDLKRVTLELGGKSPSIICADAVLASAIPQAAMGCFFNSGQVCYAGTRLYVHRSVYDEVLEGIAAVGSAQKLGPSSDRASQLGPLISARQHERVTGFVERARAAGIEAMPSAAVLPERGFYHAPTVLRNVPADAEVMRDEVFGPVLATAPFDDIEEAIARANDSAFGLAAHVFSRDLATAHRASAALEAGTVFVNCVMLADPAFPFGGMKMSGIGRENGSEVLDAYLEPKSVVMAL</sequence>
<dbReference type="PANTHER" id="PTHR11699">
    <property type="entry name" value="ALDEHYDE DEHYDROGENASE-RELATED"/>
    <property type="match status" value="1"/>
</dbReference>
<accession>A0A1D8AC80</accession>
<dbReference type="KEGG" id="nre:BES08_22975"/>
<dbReference type="FunFam" id="3.40.605.10:FF:000007">
    <property type="entry name" value="NAD/NADP-dependent betaine aldehyde dehydrogenase"/>
    <property type="match status" value="1"/>
</dbReference>
<dbReference type="OrthoDB" id="9802947at2"/>
<geneLocation type="plasmid" evidence="7 8">
    <name>pSA1</name>
</geneLocation>
<feature type="active site" evidence="4">
    <location>
        <position position="264"/>
    </location>
</feature>
<feature type="domain" description="Aldehyde dehydrogenase" evidence="6">
    <location>
        <begin position="31"/>
        <end position="487"/>
    </location>
</feature>
<name>A0A1D8AC80_9SPHN</name>
<evidence type="ECO:0000313" key="7">
    <source>
        <dbReference type="EMBL" id="AOR79655.1"/>
    </source>
</evidence>
<dbReference type="SUPFAM" id="SSF53720">
    <property type="entry name" value="ALDH-like"/>
    <property type="match status" value="1"/>
</dbReference>
<keyword evidence="8" id="KW-1185">Reference proteome</keyword>
<evidence type="ECO:0000256" key="4">
    <source>
        <dbReference type="PROSITE-ProRule" id="PRU10007"/>
    </source>
</evidence>
<dbReference type="InterPro" id="IPR016163">
    <property type="entry name" value="Ald_DH_C"/>
</dbReference>
<gene>
    <name evidence="7" type="ORF">BES08_22975</name>
</gene>
<evidence type="ECO:0000313" key="8">
    <source>
        <dbReference type="Proteomes" id="UP000094626"/>
    </source>
</evidence>
<dbReference type="AlphaFoldDB" id="A0A1D8AC80"/>
<dbReference type="PROSITE" id="PS00687">
    <property type="entry name" value="ALDEHYDE_DEHYDR_GLU"/>
    <property type="match status" value="1"/>
</dbReference>